<keyword evidence="5" id="KW-0443">Lipid metabolism</keyword>
<proteinExistence type="predicted"/>
<evidence type="ECO:0000259" key="7">
    <source>
        <dbReference type="PROSITE" id="PS50075"/>
    </source>
</evidence>
<sequence>MDGLSDQLNKLLSTACHTQQLVTQQSLLVDDLGFDSLGLIELTVAIEDQFDILIPASAIPQINTVADLANLIQNSVITQPAVPELTQLQFNKEAQP</sequence>
<evidence type="ECO:0000256" key="4">
    <source>
        <dbReference type="ARBA" id="ARBA00022832"/>
    </source>
</evidence>
<dbReference type="InterPro" id="IPR003231">
    <property type="entry name" value="ACP"/>
</dbReference>
<dbReference type="GO" id="GO:0005829">
    <property type="term" value="C:cytosol"/>
    <property type="evidence" value="ECO:0007669"/>
    <property type="project" value="TreeGrafter"/>
</dbReference>
<dbReference type="GO" id="GO:0000036">
    <property type="term" value="F:acyl carrier activity"/>
    <property type="evidence" value="ECO:0007669"/>
    <property type="project" value="TreeGrafter"/>
</dbReference>
<protein>
    <recommendedName>
        <fullName evidence="7">Carrier domain-containing protein</fullName>
    </recommendedName>
</protein>
<keyword evidence="1" id="KW-0596">Phosphopantetheine</keyword>
<dbReference type="PANTHER" id="PTHR20863:SF76">
    <property type="entry name" value="CARRIER DOMAIN-CONTAINING PROTEIN"/>
    <property type="match status" value="1"/>
</dbReference>
<evidence type="ECO:0000256" key="1">
    <source>
        <dbReference type="ARBA" id="ARBA00022450"/>
    </source>
</evidence>
<feature type="domain" description="Carrier" evidence="7">
    <location>
        <begin position="1"/>
        <end position="76"/>
    </location>
</feature>
<keyword evidence="3" id="KW-0597">Phosphoprotein</keyword>
<dbReference type="PROSITE" id="PS50075">
    <property type="entry name" value="CARRIER"/>
    <property type="match status" value="1"/>
</dbReference>
<accession>A0A3B0YXM7</accession>
<dbReference type="PROSITE" id="PS00012">
    <property type="entry name" value="PHOSPHOPANTETHEINE"/>
    <property type="match status" value="1"/>
</dbReference>
<dbReference type="Pfam" id="PF00550">
    <property type="entry name" value="PP-binding"/>
    <property type="match status" value="1"/>
</dbReference>
<evidence type="ECO:0000256" key="5">
    <source>
        <dbReference type="ARBA" id="ARBA00023098"/>
    </source>
</evidence>
<gene>
    <name evidence="8" type="ORF">MNBD_GAMMA12-2820</name>
</gene>
<dbReference type="Gene3D" id="1.10.1200.10">
    <property type="entry name" value="ACP-like"/>
    <property type="match status" value="1"/>
</dbReference>
<dbReference type="PANTHER" id="PTHR20863">
    <property type="entry name" value="ACYL CARRIER PROTEIN"/>
    <property type="match status" value="1"/>
</dbReference>
<dbReference type="InterPro" id="IPR009081">
    <property type="entry name" value="PP-bd_ACP"/>
</dbReference>
<dbReference type="SUPFAM" id="SSF47336">
    <property type="entry name" value="ACP-like"/>
    <property type="match status" value="1"/>
</dbReference>
<evidence type="ECO:0000256" key="3">
    <source>
        <dbReference type="ARBA" id="ARBA00022553"/>
    </source>
</evidence>
<dbReference type="InterPro" id="IPR006162">
    <property type="entry name" value="Ppantetheine_attach_site"/>
</dbReference>
<keyword evidence="6" id="KW-0275">Fatty acid biosynthesis</keyword>
<evidence type="ECO:0000256" key="6">
    <source>
        <dbReference type="ARBA" id="ARBA00023160"/>
    </source>
</evidence>
<dbReference type="GO" id="GO:0016020">
    <property type="term" value="C:membrane"/>
    <property type="evidence" value="ECO:0007669"/>
    <property type="project" value="GOC"/>
</dbReference>
<evidence type="ECO:0000256" key="2">
    <source>
        <dbReference type="ARBA" id="ARBA00022516"/>
    </source>
</evidence>
<organism evidence="8">
    <name type="scientific">hydrothermal vent metagenome</name>
    <dbReference type="NCBI Taxonomy" id="652676"/>
    <lineage>
        <taxon>unclassified sequences</taxon>
        <taxon>metagenomes</taxon>
        <taxon>ecological metagenomes</taxon>
    </lineage>
</organism>
<dbReference type="GO" id="GO:0009245">
    <property type="term" value="P:lipid A biosynthetic process"/>
    <property type="evidence" value="ECO:0007669"/>
    <property type="project" value="TreeGrafter"/>
</dbReference>
<dbReference type="InterPro" id="IPR036736">
    <property type="entry name" value="ACP-like_sf"/>
</dbReference>
<dbReference type="GO" id="GO:0000035">
    <property type="term" value="F:acyl binding"/>
    <property type="evidence" value="ECO:0007669"/>
    <property type="project" value="TreeGrafter"/>
</dbReference>
<dbReference type="AlphaFoldDB" id="A0A3B0YXM7"/>
<keyword evidence="4" id="KW-0276">Fatty acid metabolism</keyword>
<evidence type="ECO:0000313" key="8">
    <source>
        <dbReference type="EMBL" id="VAW81430.1"/>
    </source>
</evidence>
<dbReference type="EMBL" id="UOFL01000217">
    <property type="protein sequence ID" value="VAW81430.1"/>
    <property type="molecule type" value="Genomic_DNA"/>
</dbReference>
<keyword evidence="2" id="KW-0444">Lipid biosynthesis</keyword>
<name>A0A3B0YXM7_9ZZZZ</name>
<reference evidence="8" key="1">
    <citation type="submission" date="2018-06" db="EMBL/GenBank/DDBJ databases">
        <authorList>
            <person name="Zhirakovskaya E."/>
        </authorList>
    </citation>
    <scope>NUCLEOTIDE SEQUENCE</scope>
</reference>